<keyword evidence="3" id="KW-1185">Reference proteome</keyword>
<evidence type="ECO:0000313" key="2">
    <source>
        <dbReference type="EMBL" id="KAF7819530.1"/>
    </source>
</evidence>
<organism evidence="2 3">
    <name type="scientific">Senna tora</name>
    <dbReference type="NCBI Taxonomy" id="362788"/>
    <lineage>
        <taxon>Eukaryota</taxon>
        <taxon>Viridiplantae</taxon>
        <taxon>Streptophyta</taxon>
        <taxon>Embryophyta</taxon>
        <taxon>Tracheophyta</taxon>
        <taxon>Spermatophyta</taxon>
        <taxon>Magnoliopsida</taxon>
        <taxon>eudicotyledons</taxon>
        <taxon>Gunneridae</taxon>
        <taxon>Pentapetalae</taxon>
        <taxon>rosids</taxon>
        <taxon>fabids</taxon>
        <taxon>Fabales</taxon>
        <taxon>Fabaceae</taxon>
        <taxon>Caesalpinioideae</taxon>
        <taxon>Cassia clade</taxon>
        <taxon>Senna</taxon>
    </lineage>
</organism>
<dbReference type="EMBL" id="JAAIUW010000008">
    <property type="protein sequence ID" value="KAF7819530.1"/>
    <property type="molecule type" value="Genomic_DNA"/>
</dbReference>
<evidence type="ECO:0000256" key="1">
    <source>
        <dbReference type="SAM" id="MobiDB-lite"/>
    </source>
</evidence>
<sequence length="22" mass="2495">MRLAPKTSRRQRRSPQKAGRGG</sequence>
<evidence type="ECO:0000313" key="3">
    <source>
        <dbReference type="Proteomes" id="UP000634136"/>
    </source>
</evidence>
<dbReference type="Proteomes" id="UP000634136">
    <property type="component" value="Unassembled WGS sequence"/>
</dbReference>
<gene>
    <name evidence="2" type="ORF">G2W53_024985</name>
</gene>
<proteinExistence type="predicted"/>
<feature type="region of interest" description="Disordered" evidence="1">
    <location>
        <begin position="1"/>
        <end position="22"/>
    </location>
</feature>
<name>A0A834WDN8_9FABA</name>
<protein>
    <submittedName>
        <fullName evidence="2">Uncharacterized protein</fullName>
    </submittedName>
</protein>
<accession>A0A834WDN8</accession>
<comment type="caution">
    <text evidence="2">The sequence shown here is derived from an EMBL/GenBank/DDBJ whole genome shotgun (WGS) entry which is preliminary data.</text>
</comment>
<reference evidence="2" key="1">
    <citation type="submission" date="2020-09" db="EMBL/GenBank/DDBJ databases">
        <title>Genome-Enabled Discovery of Anthraquinone Biosynthesis in Senna tora.</title>
        <authorList>
            <person name="Kang S.-H."/>
            <person name="Pandey R.P."/>
            <person name="Lee C.-M."/>
            <person name="Sim J.-S."/>
            <person name="Jeong J.-T."/>
            <person name="Choi B.-S."/>
            <person name="Jung M."/>
            <person name="Ginzburg D."/>
            <person name="Zhao K."/>
            <person name="Won S.Y."/>
            <person name="Oh T.-J."/>
            <person name="Yu Y."/>
            <person name="Kim N.-H."/>
            <person name="Lee O.R."/>
            <person name="Lee T.-H."/>
            <person name="Bashyal P."/>
            <person name="Kim T.-S."/>
            <person name="Lee W.-H."/>
            <person name="Kawkins C."/>
            <person name="Kim C.-K."/>
            <person name="Kim J.S."/>
            <person name="Ahn B.O."/>
            <person name="Rhee S.Y."/>
            <person name="Sohng J.K."/>
        </authorList>
    </citation>
    <scope>NUCLEOTIDE SEQUENCE</scope>
    <source>
        <tissue evidence="2">Leaf</tissue>
    </source>
</reference>
<dbReference type="AlphaFoldDB" id="A0A834WDN8"/>